<proteinExistence type="predicted"/>
<evidence type="ECO:0000313" key="1">
    <source>
        <dbReference type="EMBL" id="KAE9386713.1"/>
    </source>
</evidence>
<gene>
    <name evidence="1" type="ORF">BT96DRAFT_512842</name>
</gene>
<name>A0A6A4GN05_9AGAR</name>
<evidence type="ECO:0008006" key="3">
    <source>
        <dbReference type="Google" id="ProtNLM"/>
    </source>
</evidence>
<dbReference type="OrthoDB" id="3365698at2759"/>
<evidence type="ECO:0000313" key="2">
    <source>
        <dbReference type="Proteomes" id="UP000799118"/>
    </source>
</evidence>
<keyword evidence="2" id="KW-1185">Reference proteome</keyword>
<sequence length="235" mass="26444">MEQGSTRMLKSHFREASHCLELNSAPWVYGRVCRRWQDISVHTPLLWTRVKIQIEQIVSKRYFPTPKRVFFHQLPFGLSLLSLYLGRSNALPLTVYLDLNWSTFSTRSSSTSNCDYGVSTMVFSHSRRWESLFLPNGQGIKAATFSADSFPLLENLHTCYQSSPIDIPAPGLRSWSTVGSPNPSSSVTLLPTTLCGQITDYSSSGTSYREVLRTVQLLPNLCRLAVGDLTEKFIA</sequence>
<accession>A0A6A4GN05</accession>
<dbReference type="Proteomes" id="UP000799118">
    <property type="component" value="Unassembled WGS sequence"/>
</dbReference>
<dbReference type="AlphaFoldDB" id="A0A6A4GN05"/>
<dbReference type="EMBL" id="ML769854">
    <property type="protein sequence ID" value="KAE9386713.1"/>
    <property type="molecule type" value="Genomic_DNA"/>
</dbReference>
<protein>
    <recommendedName>
        <fullName evidence="3">F-box domain-containing protein</fullName>
    </recommendedName>
</protein>
<reference evidence="1" key="1">
    <citation type="journal article" date="2019" name="Environ. Microbiol.">
        <title>Fungal ecological strategies reflected in gene transcription - a case study of two litter decomposers.</title>
        <authorList>
            <person name="Barbi F."/>
            <person name="Kohler A."/>
            <person name="Barry K."/>
            <person name="Baskaran P."/>
            <person name="Daum C."/>
            <person name="Fauchery L."/>
            <person name="Ihrmark K."/>
            <person name="Kuo A."/>
            <person name="LaButti K."/>
            <person name="Lipzen A."/>
            <person name="Morin E."/>
            <person name="Grigoriev I.V."/>
            <person name="Henrissat B."/>
            <person name="Lindahl B."/>
            <person name="Martin F."/>
        </authorList>
    </citation>
    <scope>NUCLEOTIDE SEQUENCE</scope>
    <source>
        <strain evidence="1">JB14</strain>
    </source>
</reference>
<organism evidence="1 2">
    <name type="scientific">Gymnopus androsaceus JB14</name>
    <dbReference type="NCBI Taxonomy" id="1447944"/>
    <lineage>
        <taxon>Eukaryota</taxon>
        <taxon>Fungi</taxon>
        <taxon>Dikarya</taxon>
        <taxon>Basidiomycota</taxon>
        <taxon>Agaricomycotina</taxon>
        <taxon>Agaricomycetes</taxon>
        <taxon>Agaricomycetidae</taxon>
        <taxon>Agaricales</taxon>
        <taxon>Marasmiineae</taxon>
        <taxon>Omphalotaceae</taxon>
        <taxon>Gymnopus</taxon>
    </lineage>
</organism>